<feature type="region of interest" description="Disordered" evidence="1">
    <location>
        <begin position="83"/>
        <end position="102"/>
    </location>
</feature>
<evidence type="ECO:0000313" key="3">
    <source>
        <dbReference type="Proteomes" id="UP001189429"/>
    </source>
</evidence>
<protein>
    <submittedName>
        <fullName evidence="2">Uncharacterized protein</fullName>
    </submittedName>
</protein>
<proteinExistence type="predicted"/>
<comment type="caution">
    <text evidence="2">The sequence shown here is derived from an EMBL/GenBank/DDBJ whole genome shotgun (WGS) entry which is preliminary data.</text>
</comment>
<name>A0ABN9TAD2_9DINO</name>
<sequence length="102" mass="10709">MAPKALDAAHAFLAANIQSGMDRGSADFLILARQQQHDVEQSLIVNSITTTDATAMLNNIRAGDFPLPCRAAIAAAINRSISSGRSGGARGGQRLMQNNGFL</sequence>
<reference evidence="2" key="1">
    <citation type="submission" date="2023-10" db="EMBL/GenBank/DDBJ databases">
        <authorList>
            <person name="Chen Y."/>
            <person name="Shah S."/>
            <person name="Dougan E. K."/>
            <person name="Thang M."/>
            <person name="Chan C."/>
        </authorList>
    </citation>
    <scope>NUCLEOTIDE SEQUENCE [LARGE SCALE GENOMIC DNA]</scope>
</reference>
<keyword evidence="3" id="KW-1185">Reference proteome</keyword>
<gene>
    <name evidence="2" type="ORF">PCOR1329_LOCUS37179</name>
</gene>
<dbReference type="EMBL" id="CAUYUJ010014511">
    <property type="protein sequence ID" value="CAK0842198.1"/>
    <property type="molecule type" value="Genomic_DNA"/>
</dbReference>
<dbReference type="Proteomes" id="UP001189429">
    <property type="component" value="Unassembled WGS sequence"/>
</dbReference>
<organism evidence="2 3">
    <name type="scientific">Prorocentrum cordatum</name>
    <dbReference type="NCBI Taxonomy" id="2364126"/>
    <lineage>
        <taxon>Eukaryota</taxon>
        <taxon>Sar</taxon>
        <taxon>Alveolata</taxon>
        <taxon>Dinophyceae</taxon>
        <taxon>Prorocentrales</taxon>
        <taxon>Prorocentraceae</taxon>
        <taxon>Prorocentrum</taxon>
    </lineage>
</organism>
<evidence type="ECO:0000256" key="1">
    <source>
        <dbReference type="SAM" id="MobiDB-lite"/>
    </source>
</evidence>
<evidence type="ECO:0000313" key="2">
    <source>
        <dbReference type="EMBL" id="CAK0842198.1"/>
    </source>
</evidence>
<accession>A0ABN9TAD2</accession>